<dbReference type="RefSeq" id="WP_135355084.1">
    <property type="nucleotide sequence ID" value="NZ_BFBB01000008.1"/>
</dbReference>
<dbReference type="Proteomes" id="UP000245133">
    <property type="component" value="Unassembled WGS sequence"/>
</dbReference>
<comment type="caution">
    <text evidence="2">The sequence shown here is derived from an EMBL/GenBank/DDBJ whole genome shotgun (WGS) entry which is preliminary data.</text>
</comment>
<dbReference type="EMBL" id="BFBB01000008">
    <property type="protein sequence ID" value="GBF51726.1"/>
    <property type="molecule type" value="Genomic_DNA"/>
</dbReference>
<proteinExistence type="predicted"/>
<keyword evidence="1" id="KW-0175">Coiled coil</keyword>
<evidence type="ECO:0000256" key="1">
    <source>
        <dbReference type="SAM" id="Coils"/>
    </source>
</evidence>
<dbReference type="OrthoDB" id="345811at2"/>
<reference evidence="2 3" key="1">
    <citation type="submission" date="2018-02" db="EMBL/GenBank/DDBJ databases">
        <title>Novel Leptospira species isolated from soil and water in Japan.</title>
        <authorList>
            <person name="Nakao R."/>
            <person name="Masuzawa T."/>
        </authorList>
    </citation>
    <scope>NUCLEOTIDE SEQUENCE [LARGE SCALE GENOMIC DNA]</scope>
    <source>
        <strain evidence="2 3">YH101</strain>
    </source>
</reference>
<keyword evidence="3" id="KW-1185">Reference proteome</keyword>
<accession>A0A2P2E4E3</accession>
<evidence type="ECO:0000313" key="2">
    <source>
        <dbReference type="EMBL" id="GBF51726.1"/>
    </source>
</evidence>
<feature type="coiled-coil region" evidence="1">
    <location>
        <begin position="74"/>
        <end position="118"/>
    </location>
</feature>
<dbReference type="NCBIfam" id="NF047433">
    <property type="entry name" value="Lepto_7_Nterm"/>
    <property type="match status" value="1"/>
</dbReference>
<organism evidence="2 3">
    <name type="scientific">Leptospira ryugenii</name>
    <dbReference type="NCBI Taxonomy" id="1917863"/>
    <lineage>
        <taxon>Bacteria</taxon>
        <taxon>Pseudomonadati</taxon>
        <taxon>Spirochaetota</taxon>
        <taxon>Spirochaetia</taxon>
        <taxon>Leptospirales</taxon>
        <taxon>Leptospiraceae</taxon>
        <taxon>Leptospira</taxon>
    </lineage>
</organism>
<dbReference type="AlphaFoldDB" id="A0A2P2E4E3"/>
<name>A0A2P2E4E3_9LEPT</name>
<sequence length="274" mass="32075">MLPKYHKTFITILFYLIVFKPLHSVETVILKQGRVIKGHVTGQNIDTVEVQSIEGKQYVLPKKSVLKIVYKDISEEEEQKIRQQEITKRELAKQKLLEEKEKERLKKEEEYLANLQKSEPSNTNPYSSSIRNSFVLATPNPEQTIILANLSQNCKKYSEYPEYFWLFGSFRFKEPDLKSLIPKDGKPIRISQYSTNMDILVTAIGAFFTTITRKTLIIETCDGQGYHLLSDLDIQRIKDRQVSDTKQWDEIEKIQEQKDLQDLESDLQQLNKRK</sequence>
<protein>
    <submittedName>
        <fullName evidence="2">Uncharacterized protein</fullName>
    </submittedName>
</protein>
<evidence type="ECO:0000313" key="3">
    <source>
        <dbReference type="Proteomes" id="UP000245133"/>
    </source>
</evidence>
<gene>
    <name evidence="2" type="ORF">LPTSP4_32640</name>
</gene>